<dbReference type="GO" id="GO:0008233">
    <property type="term" value="F:peptidase activity"/>
    <property type="evidence" value="ECO:0007669"/>
    <property type="project" value="UniProtKB-KW"/>
</dbReference>
<dbReference type="SUPFAM" id="SSF56235">
    <property type="entry name" value="N-terminal nucleophile aminohydrolases (Ntn hydrolases)"/>
    <property type="match status" value="3"/>
</dbReference>
<evidence type="ECO:0000256" key="1">
    <source>
        <dbReference type="ARBA" id="ARBA00006625"/>
    </source>
</evidence>
<dbReference type="GO" id="GO:0006508">
    <property type="term" value="P:proteolysis"/>
    <property type="evidence" value="ECO:0007669"/>
    <property type="project" value="UniProtKB-KW"/>
</dbReference>
<evidence type="ECO:0000259" key="5">
    <source>
        <dbReference type="Pfam" id="PF02275"/>
    </source>
</evidence>
<dbReference type="Proteomes" id="UP000243217">
    <property type="component" value="Unassembled WGS sequence"/>
</dbReference>
<dbReference type="Pfam" id="PF02275">
    <property type="entry name" value="CBAH"/>
    <property type="match status" value="5"/>
</dbReference>
<gene>
    <name evidence="6" type="ORF">THRCLA_21859</name>
</gene>
<keyword evidence="3" id="KW-1133">Transmembrane helix</keyword>
<dbReference type="AlphaFoldDB" id="A0A1V9ZLS4"/>
<keyword evidence="4" id="KW-0732">Signal</keyword>
<evidence type="ECO:0000256" key="3">
    <source>
        <dbReference type="SAM" id="Phobius"/>
    </source>
</evidence>
<feature type="domain" description="Choloylglycine hydrolase/NAAA C-terminal" evidence="5">
    <location>
        <begin position="620"/>
        <end position="720"/>
    </location>
</feature>
<comment type="similarity">
    <text evidence="1">Belongs to the peptidase C59 family.</text>
</comment>
<accession>A0A1V9ZLS4</accession>
<dbReference type="PROSITE" id="PS51257">
    <property type="entry name" value="PROKAR_LIPOPROTEIN"/>
    <property type="match status" value="1"/>
</dbReference>
<feature type="domain" description="Choloylglycine hydrolase/NAAA C-terminal" evidence="5">
    <location>
        <begin position="1027"/>
        <end position="1122"/>
    </location>
</feature>
<proteinExistence type="inferred from homology"/>
<dbReference type="InterPro" id="IPR029132">
    <property type="entry name" value="CBAH/NAAA_C"/>
</dbReference>
<feature type="domain" description="Choloylglycine hydrolase/NAAA C-terminal" evidence="5">
    <location>
        <begin position="16"/>
        <end position="314"/>
    </location>
</feature>
<evidence type="ECO:0000256" key="2">
    <source>
        <dbReference type="ARBA" id="ARBA00022801"/>
    </source>
</evidence>
<keyword evidence="3" id="KW-0472">Membrane</keyword>
<organism evidence="6 7">
    <name type="scientific">Thraustotheca clavata</name>
    <dbReference type="NCBI Taxonomy" id="74557"/>
    <lineage>
        <taxon>Eukaryota</taxon>
        <taxon>Sar</taxon>
        <taxon>Stramenopiles</taxon>
        <taxon>Oomycota</taxon>
        <taxon>Saprolegniomycetes</taxon>
        <taxon>Saprolegniales</taxon>
        <taxon>Achlyaceae</taxon>
        <taxon>Thraustotheca</taxon>
    </lineage>
</organism>
<dbReference type="Gene3D" id="3.60.60.10">
    <property type="entry name" value="Penicillin V Acylase, Chain A"/>
    <property type="match status" value="3"/>
</dbReference>
<protein>
    <submittedName>
        <fullName evidence="6">Cysteine protease family C59</fullName>
    </submittedName>
</protein>
<comment type="caution">
    <text evidence="6">The sequence shown here is derived from an EMBL/GenBank/DDBJ whole genome shotgun (WGS) entry which is preliminary data.</text>
</comment>
<dbReference type="PANTHER" id="PTHR35527">
    <property type="entry name" value="CHOLOYLGLYCINE HYDROLASE"/>
    <property type="match status" value="1"/>
</dbReference>
<keyword evidence="3" id="KW-0812">Transmembrane</keyword>
<feature type="domain" description="Choloylglycine hydrolase/NAAA C-terminal" evidence="5">
    <location>
        <begin position="826"/>
        <end position="1019"/>
    </location>
</feature>
<sequence>MRFSWLAFVAASALACSDFRLNTTTSEVISARTMDFNLDLKTTVEIVPRYTLIQEPVAKDCPSCPDYGWHTTYGYVGLNMLGLNVATDGLNEAGLSAAWLYLIGTKYPKPDINDARPIVTSLISYILGNYVSVAEVQAKLSSIQVAEPHAGISKLLGTDSGLSSIPLHVAVHDASAQSLVIEFLNGSMHMYNNPGGVMTNDPPLPNHLAHLANYTGSLPGGYGSNERFIRLAMLNRDATIPYIANTSYNASTSEQAAVSAAVHLIDTVTIPEAAQHRGGSTQFTVVRDHKNLKLYFKSTQNQQLRMIDLKSLDFSKMQNRKSLPVTFGNWFINITSDVLASSKHSRDMPPRSIVIAALRPTLLATQRFTATASEQSHALTFAIGTVIGMVMMGVASRVISVYRHFHYNALVAVVAGCSDFLLNADNNVISARTMDFEIDLDSMVEIVPRDTLVEELIVKGCPECPDFAWATKYGFVAFNMLGINVATDGLNEVGLSAAWLYLRGSQYPVVNTSDPRPVVTSLITYILGNFATTNEVRTGLKEIQIGEFDPALGGLFAHGARETEYPLHIAIHDATGNNLVIEFLNHTMNVYDNPNGVMTNAPPLEQHLQDLKDHGFNFDFPGDFSSSSRFVRLSILNHFAKQPYTANESYSIATSEQAGISLALHLIDSVTIPEPASVHGDATQFTVVRDHKRRKLYLTSTENQVLRTIDFAQIDFNNPDQRKSLPVTFGKWFIDITQDVLTSELRSMDMPPRSIVEAKLHGLAQEAPVHTSLNALATYGRDDRTLATFLMGAVVGLACAVFTVVGYMAMRWAPLLAALLSTAQCCSDFLLNSTTQVISGRTMDFTIDLNTLVEVIPRGTVMHQLPPKGCSNCTATTWTNKYGFVALNEFGFNVASDGLNEKGLSAGWLWLDATKYPQVNSSDSKPVITSLVSYILGTFDSVDEVRKGLKKIQNAEMDTSLLNEAAHLDSTVSFPFHVPIHDASGKSIAIEFLNSTMQIYDNPNGVITNDPPLVEQLAKLAAASPNQLPGEYDPSSRFIRLSLLNRHANRIYSANASYSLATPEQAGICAAVHLLDTVKAPIALEDGGGTEFSLIRDHKRRKLYFRSTQNQNLRVVDLETIDFSNSFNRKALPVFYGNWYEDVTKELLKSSIRSQDIISEENVKKMLSSPVDSELPKLQVDSSESYLHVVVALLLGIVMGGAFMAATIFLCQRQHHYHGYKSIA</sequence>
<dbReference type="OrthoDB" id="63199at2759"/>
<feature type="chain" id="PRO_5013252413" evidence="4">
    <location>
        <begin position="16"/>
        <end position="1224"/>
    </location>
</feature>
<evidence type="ECO:0000313" key="7">
    <source>
        <dbReference type="Proteomes" id="UP000243217"/>
    </source>
</evidence>
<dbReference type="PANTHER" id="PTHR35527:SF2">
    <property type="entry name" value="HYDROLASE"/>
    <property type="match status" value="1"/>
</dbReference>
<feature type="domain" description="Choloylglycine hydrolase/NAAA C-terminal" evidence="5">
    <location>
        <begin position="417"/>
        <end position="613"/>
    </location>
</feature>
<dbReference type="EMBL" id="JNBS01001834">
    <property type="protein sequence ID" value="OQR98932.1"/>
    <property type="molecule type" value="Genomic_DNA"/>
</dbReference>
<feature type="transmembrane region" description="Helical" evidence="3">
    <location>
        <begin position="1186"/>
        <end position="1211"/>
    </location>
</feature>
<keyword evidence="6" id="KW-0645">Protease</keyword>
<evidence type="ECO:0000256" key="4">
    <source>
        <dbReference type="SAM" id="SignalP"/>
    </source>
</evidence>
<evidence type="ECO:0000313" key="6">
    <source>
        <dbReference type="EMBL" id="OQR98932.1"/>
    </source>
</evidence>
<dbReference type="InterPro" id="IPR052193">
    <property type="entry name" value="Peptidase_C59"/>
</dbReference>
<keyword evidence="2" id="KW-0378">Hydrolase</keyword>
<name>A0A1V9ZLS4_9STRA</name>
<dbReference type="InterPro" id="IPR029055">
    <property type="entry name" value="Ntn_hydrolases_N"/>
</dbReference>
<feature type="signal peptide" evidence="4">
    <location>
        <begin position="1"/>
        <end position="15"/>
    </location>
</feature>
<reference evidence="6 7" key="1">
    <citation type="journal article" date="2014" name="Genome Biol. Evol.">
        <title>The secreted proteins of Achlya hypogyna and Thraustotheca clavata identify the ancestral oomycete secretome and reveal gene acquisitions by horizontal gene transfer.</title>
        <authorList>
            <person name="Misner I."/>
            <person name="Blouin N."/>
            <person name="Leonard G."/>
            <person name="Richards T.A."/>
            <person name="Lane C.E."/>
        </authorList>
    </citation>
    <scope>NUCLEOTIDE SEQUENCE [LARGE SCALE GENOMIC DNA]</scope>
    <source>
        <strain evidence="6 7">ATCC 34112</strain>
    </source>
</reference>
<keyword evidence="7" id="KW-1185">Reference proteome</keyword>
<feature type="transmembrane region" description="Helical" evidence="3">
    <location>
        <begin position="378"/>
        <end position="399"/>
    </location>
</feature>
<feature type="transmembrane region" description="Helical" evidence="3">
    <location>
        <begin position="786"/>
        <end position="810"/>
    </location>
</feature>